<sequence>MLCYYSKFSELEVVTLSFHYQHDFFVIRNLFSIVDDFSLKKSVSYLEPSIFSLLLFFSAGIYINKVRGLGDLKS</sequence>
<evidence type="ECO:0000313" key="1">
    <source>
        <dbReference type="EMBL" id="CNI50561.1"/>
    </source>
</evidence>
<evidence type="ECO:0000313" key="2">
    <source>
        <dbReference type="Proteomes" id="UP000038204"/>
    </source>
</evidence>
<dbReference type="Proteomes" id="UP000038204">
    <property type="component" value="Unassembled WGS sequence"/>
</dbReference>
<protein>
    <submittedName>
        <fullName evidence="1">Uncharacterized protein</fullName>
    </submittedName>
</protein>
<organism evidence="1 2">
    <name type="scientific">Yersinia similis</name>
    <dbReference type="NCBI Taxonomy" id="367190"/>
    <lineage>
        <taxon>Bacteria</taxon>
        <taxon>Pseudomonadati</taxon>
        <taxon>Pseudomonadota</taxon>
        <taxon>Gammaproteobacteria</taxon>
        <taxon>Enterobacterales</taxon>
        <taxon>Yersiniaceae</taxon>
        <taxon>Yersinia</taxon>
    </lineage>
</organism>
<dbReference type="AlphaFoldDB" id="A0A0T9R9A3"/>
<name>A0A0T9R9A3_9GAMM</name>
<reference evidence="1 2" key="1">
    <citation type="submission" date="2015-03" db="EMBL/GenBank/DDBJ databases">
        <authorList>
            <person name="Murphy D."/>
        </authorList>
    </citation>
    <scope>NUCLEOTIDE SEQUENCE [LARGE SCALE GENOMIC DNA]</scope>
    <source>
        <strain evidence="1 2">Y233</strain>
    </source>
</reference>
<gene>
    <name evidence="1" type="ORF">ERS008667_03586</name>
</gene>
<proteinExistence type="predicted"/>
<dbReference type="EMBL" id="CQBK01000034">
    <property type="protein sequence ID" value="CNI50561.1"/>
    <property type="molecule type" value="Genomic_DNA"/>
</dbReference>
<accession>A0A0T9R9A3</accession>